<proteinExistence type="predicted"/>
<dbReference type="AlphaFoldDB" id="A0A972FLZ7"/>
<name>A0A972FLZ7_9FLAO</name>
<feature type="transmembrane region" description="Helical" evidence="2">
    <location>
        <begin position="305"/>
        <end position="323"/>
    </location>
</feature>
<feature type="transmembrane region" description="Helical" evidence="2">
    <location>
        <begin position="134"/>
        <end position="151"/>
    </location>
</feature>
<evidence type="ECO:0000256" key="1">
    <source>
        <dbReference type="SAM" id="MobiDB-lite"/>
    </source>
</evidence>
<accession>A0A972FLZ7</accession>
<evidence type="ECO:0000313" key="3">
    <source>
        <dbReference type="EMBL" id="NMH28456.1"/>
    </source>
</evidence>
<feature type="transmembrane region" description="Helical" evidence="2">
    <location>
        <begin position="112"/>
        <end position="128"/>
    </location>
</feature>
<reference evidence="3" key="1">
    <citation type="submission" date="2020-02" db="EMBL/GenBank/DDBJ databases">
        <title>Flavobacterium sp. genome.</title>
        <authorList>
            <person name="Jung H.S."/>
            <person name="Baek J.H."/>
            <person name="Jeon C.O."/>
        </authorList>
    </citation>
    <scope>NUCLEOTIDE SEQUENCE</scope>
    <source>
        <strain evidence="3">SE-s28</strain>
    </source>
</reference>
<organism evidence="3 4">
    <name type="scientific">Flavobacterium silvaticum</name>
    <dbReference type="NCBI Taxonomy" id="1852020"/>
    <lineage>
        <taxon>Bacteria</taxon>
        <taxon>Pseudomonadati</taxon>
        <taxon>Bacteroidota</taxon>
        <taxon>Flavobacteriia</taxon>
        <taxon>Flavobacteriales</taxon>
        <taxon>Flavobacteriaceae</taxon>
        <taxon>Flavobacterium</taxon>
    </lineage>
</organism>
<keyword evidence="2" id="KW-0472">Membrane</keyword>
<protein>
    <submittedName>
        <fullName evidence="3">Uncharacterized protein</fullName>
    </submittedName>
</protein>
<feature type="transmembrane region" description="Helical" evidence="2">
    <location>
        <begin position="48"/>
        <end position="75"/>
    </location>
</feature>
<dbReference type="RefSeq" id="WP_169527553.1">
    <property type="nucleotide sequence ID" value="NZ_JAAMPU010000105.1"/>
</dbReference>
<feature type="transmembrane region" description="Helical" evidence="2">
    <location>
        <begin position="280"/>
        <end position="299"/>
    </location>
</feature>
<dbReference type="Proteomes" id="UP000712080">
    <property type="component" value="Unassembled WGS sequence"/>
</dbReference>
<feature type="transmembrane region" description="Helical" evidence="2">
    <location>
        <begin position="253"/>
        <end position="273"/>
    </location>
</feature>
<feature type="transmembrane region" description="Helical" evidence="2">
    <location>
        <begin position="158"/>
        <end position="176"/>
    </location>
</feature>
<gene>
    <name evidence="3" type="ORF">G6047_10470</name>
</gene>
<feature type="region of interest" description="Disordered" evidence="1">
    <location>
        <begin position="364"/>
        <end position="384"/>
    </location>
</feature>
<feature type="transmembrane region" description="Helical" evidence="2">
    <location>
        <begin position="212"/>
        <end position="233"/>
    </location>
</feature>
<feature type="transmembrane region" description="Helical" evidence="2">
    <location>
        <begin position="81"/>
        <end position="100"/>
    </location>
</feature>
<evidence type="ECO:0000256" key="2">
    <source>
        <dbReference type="SAM" id="Phobius"/>
    </source>
</evidence>
<feature type="compositionally biased region" description="Gly residues" evidence="1">
    <location>
        <begin position="370"/>
        <end position="384"/>
    </location>
</feature>
<keyword evidence="2" id="KW-1133">Transmembrane helix</keyword>
<dbReference type="EMBL" id="JAAMPU010000105">
    <property type="protein sequence ID" value="NMH28456.1"/>
    <property type="molecule type" value="Genomic_DNA"/>
</dbReference>
<evidence type="ECO:0000313" key="4">
    <source>
        <dbReference type="Proteomes" id="UP000712080"/>
    </source>
</evidence>
<feature type="transmembrane region" description="Helical" evidence="2">
    <location>
        <begin position="182"/>
        <end position="200"/>
    </location>
</feature>
<keyword evidence="4" id="KW-1185">Reference proteome</keyword>
<keyword evidence="2" id="KW-0812">Transmembrane</keyword>
<comment type="caution">
    <text evidence="3">The sequence shown here is derived from an EMBL/GenBank/DDBJ whole genome shotgun (WGS) entry which is preliminary data.</text>
</comment>
<sequence length="384" mass="42933">MIAYNQTEILNTKRVSVLDELKEAGFIDKAQIQAFEQKNMVLKTQRNILLRLCFAFLGMLLYGAIISFVSLLFMSVIDKNFWLPVFVFSLIGLGITEFMAHSKYYAFGIDDVAILGFQGFFAGAIYILTDNSLASFATLAIIGALCCIRYVNTLSAIVSLIGITGFVCICIIDYGIINKFGLSFVLFALAALIQYANYNIKKRPDANVYQDALWAVEVFAWALLYLSVNYLVVREAASDLMGFSPTYGQDLPLAFVFYALTFVIPIAYIFFALKWHNRTLLWLGFAALGFSIFSIRFYYHVLPPEFALMAGGIVLFVISYFAWRKLRHKETGITYEKDRFTQSESFKMAEALIANSQTRIASHSKSEMPFGGGGFSGGGSGSTY</sequence>